<gene>
    <name evidence="18" type="ORF">LOD99_15413</name>
</gene>
<comment type="caution">
    <text evidence="12">Lacks conserved residue(s) required for the propagation of feature annotation.</text>
</comment>
<keyword evidence="11" id="KW-0325">Glycoprotein</keyword>
<reference evidence="18 19" key="1">
    <citation type="journal article" date="2023" name="BMC Biol.">
        <title>The compact genome of the sponge Oopsacas minuta (Hexactinellida) is lacking key metazoan core genes.</title>
        <authorList>
            <person name="Santini S."/>
            <person name="Schenkelaars Q."/>
            <person name="Jourda C."/>
            <person name="Duchesne M."/>
            <person name="Belahbib H."/>
            <person name="Rocher C."/>
            <person name="Selva M."/>
            <person name="Riesgo A."/>
            <person name="Vervoort M."/>
            <person name="Leys S.P."/>
            <person name="Kodjabachian L."/>
            <person name="Le Bivic A."/>
            <person name="Borchiellini C."/>
            <person name="Claverie J.M."/>
            <person name="Renard E."/>
        </authorList>
    </citation>
    <scope>NUCLEOTIDE SEQUENCE [LARGE SCALE GENOMIC DNA]</scope>
    <source>
        <strain evidence="18">SPO-2</strain>
    </source>
</reference>
<evidence type="ECO:0000256" key="3">
    <source>
        <dbReference type="ARBA" id="ARBA00022525"/>
    </source>
</evidence>
<dbReference type="GO" id="GO:0016020">
    <property type="term" value="C:membrane"/>
    <property type="evidence" value="ECO:0007669"/>
    <property type="project" value="UniProtKB-SubCell"/>
</dbReference>
<feature type="disulfide bond" evidence="12">
    <location>
        <begin position="825"/>
        <end position="889"/>
    </location>
</feature>
<evidence type="ECO:0000256" key="8">
    <source>
        <dbReference type="ARBA" id="ARBA00023136"/>
    </source>
</evidence>
<feature type="disulfide bond" evidence="12">
    <location>
        <begin position="537"/>
        <end position="547"/>
    </location>
</feature>
<dbReference type="FunFam" id="3.10.250.10:FF:000007">
    <property type="entry name" value="Soluble scavenger receptor cysteine-rich domain-containing protein SSC5D"/>
    <property type="match status" value="3"/>
</dbReference>
<dbReference type="FunFam" id="3.10.250.10:FF:000016">
    <property type="entry name" value="Scavenger receptor cysteine-rich protein type 12"/>
    <property type="match status" value="4"/>
</dbReference>
<feature type="disulfide bond" evidence="12">
    <location>
        <begin position="48"/>
        <end position="112"/>
    </location>
</feature>
<feature type="domain" description="SRCR" evidence="16">
    <location>
        <begin position="908"/>
        <end position="1008"/>
    </location>
</feature>
<feature type="chain" id="PRO_5043473761" evidence="15">
    <location>
        <begin position="16"/>
        <end position="1909"/>
    </location>
</feature>
<evidence type="ECO:0000256" key="4">
    <source>
        <dbReference type="ARBA" id="ARBA00022692"/>
    </source>
</evidence>
<dbReference type="PROSITE" id="PS50287">
    <property type="entry name" value="SRCR_2"/>
    <property type="match status" value="15"/>
</dbReference>
<feature type="domain" description="SRCR" evidence="16">
    <location>
        <begin position="575"/>
        <end position="678"/>
    </location>
</feature>
<dbReference type="InterPro" id="IPR036772">
    <property type="entry name" value="SRCR-like_dom_sf"/>
</dbReference>
<name>A0AAV7KD44_9METZ</name>
<accession>A0AAV7KD44</accession>
<feature type="disulfide bond" evidence="12">
    <location>
        <begin position="644"/>
        <end position="654"/>
    </location>
</feature>
<feature type="transmembrane region" description="Helical" evidence="14">
    <location>
        <begin position="1832"/>
        <end position="1861"/>
    </location>
</feature>
<feature type="disulfide bond" evidence="12">
    <location>
        <begin position="427"/>
        <end position="437"/>
    </location>
</feature>
<evidence type="ECO:0000256" key="2">
    <source>
        <dbReference type="ARBA" id="ARBA00004613"/>
    </source>
</evidence>
<feature type="disulfide bond" evidence="12">
    <location>
        <begin position="1539"/>
        <end position="1549"/>
    </location>
</feature>
<evidence type="ECO:0000313" key="19">
    <source>
        <dbReference type="Proteomes" id="UP001165289"/>
    </source>
</evidence>
<feature type="domain" description="SRCR" evidence="16">
    <location>
        <begin position="23"/>
        <end position="123"/>
    </location>
</feature>
<feature type="disulfide bond" evidence="12">
    <location>
        <begin position="271"/>
        <end position="335"/>
    </location>
</feature>
<keyword evidence="6" id="KW-0677">Repeat</keyword>
<feature type="signal peptide" evidence="15">
    <location>
        <begin position="1"/>
        <end position="15"/>
    </location>
</feature>
<dbReference type="FunFam" id="3.10.250.10:FF:000005">
    <property type="entry name" value="Neurotrypsin isoform A"/>
    <property type="match status" value="1"/>
</dbReference>
<feature type="disulfide bond" evidence="12">
    <location>
        <begin position="977"/>
        <end position="987"/>
    </location>
</feature>
<evidence type="ECO:0000256" key="7">
    <source>
        <dbReference type="ARBA" id="ARBA00022989"/>
    </source>
</evidence>
<feature type="domain" description="SRCR" evidence="16">
    <location>
        <begin position="686"/>
        <end position="787"/>
    </location>
</feature>
<evidence type="ECO:0000256" key="13">
    <source>
        <dbReference type="PROSITE-ProRule" id="PRU00302"/>
    </source>
</evidence>
<dbReference type="SUPFAM" id="SSF56487">
    <property type="entry name" value="SRCR-like"/>
    <property type="match status" value="15"/>
</dbReference>
<dbReference type="SMART" id="SM00202">
    <property type="entry name" value="SR"/>
    <property type="match status" value="15"/>
</dbReference>
<dbReference type="Pfam" id="PF00530">
    <property type="entry name" value="SRCR"/>
    <property type="match status" value="15"/>
</dbReference>
<feature type="disulfide bond" evidence="12">
    <location>
        <begin position="383"/>
        <end position="447"/>
    </location>
</feature>
<dbReference type="FunFam" id="3.10.250.10:FF:000006">
    <property type="entry name" value="neurotrypsin isoform X2"/>
    <property type="match status" value="3"/>
</dbReference>
<feature type="domain" description="SRCR" evidence="16">
    <location>
        <begin position="1364"/>
        <end position="1466"/>
    </location>
</feature>
<evidence type="ECO:0000256" key="15">
    <source>
        <dbReference type="SAM" id="SignalP"/>
    </source>
</evidence>
<evidence type="ECO:0000256" key="5">
    <source>
        <dbReference type="ARBA" id="ARBA00022729"/>
    </source>
</evidence>
<dbReference type="FunFam" id="3.10.250.10:FF:000001">
    <property type="entry name" value="Lysyl oxidase 4 isoform X1"/>
    <property type="match status" value="4"/>
</dbReference>
<feature type="disulfide bond" evidence="12">
    <location>
        <begin position="1194"/>
        <end position="1204"/>
    </location>
</feature>
<dbReference type="PANTHER" id="PTHR48071">
    <property type="entry name" value="SRCR DOMAIN-CONTAINING PROTEIN"/>
    <property type="match status" value="1"/>
</dbReference>
<dbReference type="CDD" id="cd00033">
    <property type="entry name" value="CCP"/>
    <property type="match status" value="1"/>
</dbReference>
<feature type="disulfide bond" evidence="12">
    <location>
        <begin position="1655"/>
        <end position="1665"/>
    </location>
</feature>
<protein>
    <submittedName>
        <fullName evidence="18">Scavenger receptor cysteine-rich protein type 12 isoform X1</fullName>
    </submittedName>
</protein>
<feature type="domain" description="SRCR" evidence="16">
    <location>
        <begin position="1581"/>
        <end position="1688"/>
    </location>
</feature>
<dbReference type="EMBL" id="JAKMXF010000088">
    <property type="protein sequence ID" value="KAI6658615.1"/>
    <property type="molecule type" value="Genomic_DNA"/>
</dbReference>
<evidence type="ECO:0000256" key="14">
    <source>
        <dbReference type="SAM" id="Phobius"/>
    </source>
</evidence>
<keyword evidence="10 18" id="KW-0675">Receptor</keyword>
<dbReference type="PRINTS" id="PR00258">
    <property type="entry name" value="SPERACTRCPTR"/>
</dbReference>
<keyword evidence="8 14" id="KW-0472">Membrane</keyword>
<keyword evidence="7 14" id="KW-1133">Transmembrane helix</keyword>
<keyword evidence="9 12" id="KW-1015">Disulfide bond</keyword>
<dbReference type="InterPro" id="IPR035976">
    <property type="entry name" value="Sushi/SCR/CCP_sf"/>
</dbReference>
<evidence type="ECO:0000256" key="1">
    <source>
        <dbReference type="ARBA" id="ARBA00004167"/>
    </source>
</evidence>
<feature type="disulfide bond" evidence="12">
    <location>
        <begin position="284"/>
        <end position="345"/>
    </location>
</feature>
<comment type="caution">
    <text evidence="18">The sequence shown here is derived from an EMBL/GenBank/DDBJ whole genome shotgun (WGS) entry which is preliminary data.</text>
</comment>
<dbReference type="PANTHER" id="PTHR48071:SF18">
    <property type="entry name" value="DELETED IN MALIGNANT BRAIN TUMORS 1 PROTEIN-RELATED"/>
    <property type="match status" value="1"/>
</dbReference>
<keyword evidence="19" id="KW-1185">Reference proteome</keyword>
<dbReference type="GO" id="GO:0005576">
    <property type="term" value="C:extracellular region"/>
    <property type="evidence" value="ECO:0007669"/>
    <property type="project" value="UniProtKB-SubCell"/>
</dbReference>
<feature type="disulfide bond" evidence="12">
    <location>
        <begin position="160"/>
        <end position="224"/>
    </location>
</feature>
<feature type="domain" description="SRCR" evidence="16">
    <location>
        <begin position="1472"/>
        <end position="1570"/>
    </location>
</feature>
<feature type="disulfide bond" evidence="12">
    <location>
        <begin position="1084"/>
        <end position="1094"/>
    </location>
</feature>
<evidence type="ECO:0000313" key="18">
    <source>
        <dbReference type="EMBL" id="KAI6658615.1"/>
    </source>
</evidence>
<feature type="domain" description="SRCR" evidence="16">
    <location>
        <begin position="247"/>
        <end position="346"/>
    </location>
</feature>
<feature type="domain" description="SRCR" evidence="16">
    <location>
        <begin position="1014"/>
        <end position="1115"/>
    </location>
</feature>
<feature type="disulfide bond" evidence="12">
    <location>
        <begin position="315"/>
        <end position="325"/>
    </location>
</feature>
<keyword evidence="3" id="KW-0964">Secreted</keyword>
<dbReference type="PROSITE" id="PS50923">
    <property type="entry name" value="SUSHI"/>
    <property type="match status" value="1"/>
</dbReference>
<feature type="disulfide bond" evidence="12">
    <location>
        <begin position="868"/>
        <end position="878"/>
    </location>
</feature>
<feature type="disulfide bond" evidence="12">
    <location>
        <begin position="92"/>
        <end position="102"/>
    </location>
</feature>
<evidence type="ECO:0000256" key="11">
    <source>
        <dbReference type="ARBA" id="ARBA00023180"/>
    </source>
</evidence>
<keyword evidence="4 14" id="KW-0812">Transmembrane</keyword>
<organism evidence="18 19">
    <name type="scientific">Oopsacas minuta</name>
    <dbReference type="NCBI Taxonomy" id="111878"/>
    <lineage>
        <taxon>Eukaryota</taxon>
        <taxon>Metazoa</taxon>
        <taxon>Porifera</taxon>
        <taxon>Hexactinellida</taxon>
        <taxon>Hexasterophora</taxon>
        <taxon>Lyssacinosida</taxon>
        <taxon>Leucopsacidae</taxon>
        <taxon>Oopsacas</taxon>
    </lineage>
</organism>
<feature type="domain" description="SRCR" evidence="16">
    <location>
        <begin position="128"/>
        <end position="235"/>
    </location>
</feature>
<dbReference type="InterPro" id="IPR001190">
    <property type="entry name" value="SRCR"/>
</dbReference>
<evidence type="ECO:0000256" key="10">
    <source>
        <dbReference type="ARBA" id="ARBA00023170"/>
    </source>
</evidence>
<dbReference type="Gene3D" id="3.10.250.10">
    <property type="entry name" value="SRCR-like domain"/>
    <property type="match status" value="15"/>
</dbReference>
<feature type="disulfide bond" evidence="12">
    <location>
        <begin position="756"/>
        <end position="766"/>
    </location>
</feature>
<feature type="disulfide bond" evidence="12">
    <location>
        <begin position="61"/>
        <end position="122"/>
    </location>
</feature>
<evidence type="ECO:0000259" key="17">
    <source>
        <dbReference type="PROSITE" id="PS50923"/>
    </source>
</evidence>
<dbReference type="InterPro" id="IPR000436">
    <property type="entry name" value="Sushi_SCR_CCP_dom"/>
</dbReference>
<feature type="disulfide bond" evidence="12">
    <location>
        <begin position="1433"/>
        <end position="1443"/>
    </location>
</feature>
<evidence type="ECO:0000256" key="6">
    <source>
        <dbReference type="ARBA" id="ARBA00022737"/>
    </source>
</evidence>
<feature type="disulfide bond" evidence="12">
    <location>
        <begin position="396"/>
        <end position="457"/>
    </location>
</feature>
<evidence type="ECO:0000256" key="12">
    <source>
        <dbReference type="PROSITE-ProRule" id="PRU00196"/>
    </source>
</evidence>
<feature type="domain" description="SRCR" evidence="16">
    <location>
        <begin position="466"/>
        <end position="568"/>
    </location>
</feature>
<feature type="domain" description="SRCR" evidence="16">
    <location>
        <begin position="358"/>
        <end position="458"/>
    </location>
</feature>
<feature type="domain" description="Sushi" evidence="17">
    <location>
        <begin position="1691"/>
        <end position="1752"/>
    </location>
</feature>
<feature type="domain" description="SRCR" evidence="16">
    <location>
        <begin position="1238"/>
        <end position="1355"/>
    </location>
</feature>
<keyword evidence="13" id="KW-0768">Sushi</keyword>
<sequence>MRIIVLVCLLALAAANRYYEGDLRLVGGVGPFEGRVEYYHAGEWGSVCDDRWDIADATVVCRQLGYPYAALVVSNGNYGQSPGNIWLDEVACNGTENRLSECPGSPVGEHNCLHWEDAGVVCSNDFQLRIVNSQQIVNDGHNVSEGRLEVYHGGVWGTICDDGWTFQDADVACKQMGFTGAFEHTTRAQFGQGEGIIWMDQVSCLGDEPDLSQCSFAGWGNEDCSHYEDAGVVCIYPNITLPAALHIQLAGGTASTGRVEILYNNTWGTVCDDLFTLKDAQIACRQLGYVGAVSFSPYSAYGEGTGPIWLDNVRCRGLEDALSQCIHSPIGQHDCFHNEDVGVECSNDTSAISPDYDIRLSGSNNTWEGRVEVFYNNTWGTICDDAWDIQDANVACRQLGFRAAYRATERANFGEGTGPIWLDDVQCRGSEEKLSQCVNIGLGLHNCYHSEDAGVVCERNEVGLPVRLVGGAGSHEGRVEVLYNDTWGTVCDDIWTYLDATVVCRQMGFSKALSAFKYAAFGIGTADQNIWLDQVNCNGTELDLSACPHNPIGQHNCDHTEDASVICSQEDIPAIRLRGSANDWEGRVEIAFGGTWGTVCGEEWTKAEADVVCYQLGYPGASRIATQAEFGAGSGSVVLENVICQGYESYLTECDHDPLGTILNPSCTHNLDAGVVCNGNEIELPVRLVGGNTSRSGRVEVYYSSIWGSVCDDYWSQADARVVCNMLGYSPIGARAVGTARFGSTTGPIWLDDVQCDGYEAELSDCVRSDFSEHNCDHSEDAGVICQPDAPVDYVDMVRLGGGGVPFEGRVEVKLDGDTIWGSVCGYGFTYADASVICKQLGYPAVTQFSTSSIFKTNSDPTIVSLGCRGNEDQISECHIQLSESASSCDSNQAGVTCSLYAPTRYPVRLTAGTNQEGIVEVFYQGRWGTICDDQWNVPDADVICKQIGFPASLRAVSSSPQYLDSSIPVWLSGVDCEGTEDKITDCRNDGWGSTSCNYHLDAGVTCEAPRYPIRLRGGESDNQGTVEIYVNGTWGLVCDDSWDMADGLVACRELGYPSVLATFHENHFNHDTTTPIFMDDLACIGDEMLLSACEFSGYFNHNCFTFEAAGVNCSTEERPKETIVARLVGGHNQYQGRLEVYHEGVWGTVCDDFWQQRNAEVVCRQLGFEGPAEVLISAFPAGNDTIWLDDVICTGTESQLGECFHLPWASHNCRHFEDVDIQCYFGVPKPVNESYEVRIVAGPTPNMGVVEIFYHGKWGSICGSTWSKFEADVVCKQLGYLRALEAIDSDVFGVIEAKDLIWLNSVSCTGTEATLNQCTHSLWGVTSCNSYWDYIDYYYYYYEYSNNLAAVVCTDEPYNLDPVRLMGGEDHNEGRVEINYQGEWGTICGYSWTMNDANVLCQSLGYYSAESADRNSVYGAGDFPFVLDTVGCYGNETFIQNCPHSPWGYITSECSSGSVAGVKCNGTTSAIRLSAGTDSSGIVEVEHAGVWGTICSGGFGYFDAKVICADLGYPGVKAWGISPHSNKTDPVWLNFLGCTGTETSLDQCYKSQWGVSHCYSNSVAVVNCSTTPAVEGDVQIALVDGSSDTNGRVEINLHNIWGTVCNSYYYGQENLAKVICDELGFPSSNPIAMSRPDNDVTGVNLPIHFSYIYCTGEESSITECYNDTESSSYDTCTHQDDLYVECDTSKHCPPLDVVPPLLSSYDGEEVPLGQVVSFSCSVGILHGDNTRLVCIKEGKWFPNAILPHCVTGCPLSALNASNLTLFGGLPLEDRDIPIGKTVLLTCMSQATFNGASYYNVKCGTDGTWLDVPSAKCVLKGITPGSGLSTGVIVGSVIGVLFLLIAFTAVFVVVIVLIILVRNRATKGRMNLYRTLPGKDVSESMEELTNTRLEVMPDAQDDDPILPIN</sequence>
<dbReference type="SUPFAM" id="SSF57535">
    <property type="entry name" value="Complement control module/SCR domain"/>
    <property type="match status" value="1"/>
</dbReference>
<proteinExistence type="predicted"/>
<evidence type="ECO:0000259" key="16">
    <source>
        <dbReference type="PROSITE" id="PS50287"/>
    </source>
</evidence>
<feature type="domain" description="SRCR" evidence="16">
    <location>
        <begin position="1126"/>
        <end position="1225"/>
    </location>
</feature>
<comment type="subcellular location">
    <subcellularLocation>
        <location evidence="1">Membrane</location>
        <topology evidence="1">Single-pass membrane protein</topology>
    </subcellularLocation>
    <subcellularLocation>
        <location evidence="2">Secreted</location>
    </subcellularLocation>
</comment>
<dbReference type="PROSITE" id="PS00420">
    <property type="entry name" value="SRCR_1"/>
    <property type="match status" value="8"/>
</dbReference>
<evidence type="ECO:0000256" key="9">
    <source>
        <dbReference type="ARBA" id="ARBA00023157"/>
    </source>
</evidence>
<keyword evidence="5 15" id="KW-0732">Signal</keyword>
<feature type="disulfide bond" evidence="12">
    <location>
        <begin position="173"/>
        <end position="234"/>
    </location>
</feature>
<dbReference type="Proteomes" id="UP001165289">
    <property type="component" value="Unassembled WGS sequence"/>
</dbReference>
<feature type="disulfide bond" evidence="12">
    <location>
        <begin position="1309"/>
        <end position="1319"/>
    </location>
</feature>
<feature type="domain" description="SRCR" evidence="16">
    <location>
        <begin position="798"/>
        <end position="899"/>
    </location>
</feature>
<feature type="disulfide bond" evidence="12">
    <location>
        <begin position="204"/>
        <end position="214"/>
    </location>
</feature>